<feature type="transmembrane region" description="Helical" evidence="5">
    <location>
        <begin position="56"/>
        <end position="76"/>
    </location>
</feature>
<keyword evidence="3 5" id="KW-1133">Transmembrane helix</keyword>
<dbReference type="RefSeq" id="WP_344660659.1">
    <property type="nucleotide sequence ID" value="NZ_BAAAQM010000043.1"/>
</dbReference>
<dbReference type="Pfam" id="PF01794">
    <property type="entry name" value="Ferric_reduct"/>
    <property type="match status" value="1"/>
</dbReference>
<evidence type="ECO:0000313" key="7">
    <source>
        <dbReference type="EMBL" id="GAA1990119.1"/>
    </source>
</evidence>
<gene>
    <name evidence="7" type="ORF">GCM10009838_61500</name>
</gene>
<comment type="subcellular location">
    <subcellularLocation>
        <location evidence="1">Membrane</location>
        <topology evidence="1">Multi-pass membrane protein</topology>
    </subcellularLocation>
</comment>
<sequence length="188" mass="20856">MSLSLNGPGLWYLTRATGIVSLLMLTFSVFLGVVIRSRRSSRRLPRFVLVGLHRNASLMILIFLALHVATTVIDSYTSITLLDAFAPFLSQYRTVWLGLGAVACDLLLALVVTSLLRERIGLRTWRLLHWTSYLCWPVALLHAWGTGSDPGVAWGRYLGYGCVAFIGATLLWRVMIGLRPDPADTLVP</sequence>
<feature type="transmembrane region" description="Helical" evidence="5">
    <location>
        <begin position="157"/>
        <end position="176"/>
    </location>
</feature>
<accession>A0ABP5E4X1</accession>
<dbReference type="EMBL" id="BAAAQM010000043">
    <property type="protein sequence ID" value="GAA1990119.1"/>
    <property type="molecule type" value="Genomic_DNA"/>
</dbReference>
<name>A0ABP5E4X1_9ACTN</name>
<feature type="transmembrane region" description="Helical" evidence="5">
    <location>
        <begin position="96"/>
        <end position="115"/>
    </location>
</feature>
<comment type="caution">
    <text evidence="7">The sequence shown here is derived from an EMBL/GenBank/DDBJ whole genome shotgun (WGS) entry which is preliminary data.</text>
</comment>
<keyword evidence="4 5" id="KW-0472">Membrane</keyword>
<evidence type="ECO:0000259" key="6">
    <source>
        <dbReference type="Pfam" id="PF01794"/>
    </source>
</evidence>
<evidence type="ECO:0000256" key="5">
    <source>
        <dbReference type="SAM" id="Phobius"/>
    </source>
</evidence>
<dbReference type="InterPro" id="IPR013130">
    <property type="entry name" value="Fe3_Rdtase_TM_dom"/>
</dbReference>
<feature type="transmembrane region" description="Helical" evidence="5">
    <location>
        <begin position="12"/>
        <end position="35"/>
    </location>
</feature>
<evidence type="ECO:0000313" key="8">
    <source>
        <dbReference type="Proteomes" id="UP001499854"/>
    </source>
</evidence>
<organism evidence="7 8">
    <name type="scientific">Catenulispora subtropica</name>
    <dbReference type="NCBI Taxonomy" id="450798"/>
    <lineage>
        <taxon>Bacteria</taxon>
        <taxon>Bacillati</taxon>
        <taxon>Actinomycetota</taxon>
        <taxon>Actinomycetes</taxon>
        <taxon>Catenulisporales</taxon>
        <taxon>Catenulisporaceae</taxon>
        <taxon>Catenulispora</taxon>
    </lineage>
</organism>
<feature type="domain" description="Ferric oxidoreductase" evidence="6">
    <location>
        <begin position="17"/>
        <end position="138"/>
    </location>
</feature>
<evidence type="ECO:0000256" key="3">
    <source>
        <dbReference type="ARBA" id="ARBA00022989"/>
    </source>
</evidence>
<evidence type="ECO:0000256" key="1">
    <source>
        <dbReference type="ARBA" id="ARBA00004141"/>
    </source>
</evidence>
<evidence type="ECO:0000256" key="2">
    <source>
        <dbReference type="ARBA" id="ARBA00022692"/>
    </source>
</evidence>
<evidence type="ECO:0000256" key="4">
    <source>
        <dbReference type="ARBA" id="ARBA00023136"/>
    </source>
</evidence>
<keyword evidence="2 5" id="KW-0812">Transmembrane</keyword>
<reference evidence="8" key="1">
    <citation type="journal article" date="2019" name="Int. J. Syst. Evol. Microbiol.">
        <title>The Global Catalogue of Microorganisms (GCM) 10K type strain sequencing project: providing services to taxonomists for standard genome sequencing and annotation.</title>
        <authorList>
            <consortium name="The Broad Institute Genomics Platform"/>
            <consortium name="The Broad Institute Genome Sequencing Center for Infectious Disease"/>
            <person name="Wu L."/>
            <person name="Ma J."/>
        </authorList>
    </citation>
    <scope>NUCLEOTIDE SEQUENCE [LARGE SCALE GENOMIC DNA]</scope>
    <source>
        <strain evidence="8">JCM 16013</strain>
    </source>
</reference>
<dbReference type="Proteomes" id="UP001499854">
    <property type="component" value="Unassembled WGS sequence"/>
</dbReference>
<proteinExistence type="predicted"/>
<protein>
    <submittedName>
        <fullName evidence="7">Ferric reductase-like transmembrane domain-containing protein</fullName>
    </submittedName>
</protein>
<keyword evidence="8" id="KW-1185">Reference proteome</keyword>